<dbReference type="SUPFAM" id="SSF53383">
    <property type="entry name" value="PLP-dependent transferases"/>
    <property type="match status" value="1"/>
</dbReference>
<dbReference type="Proteomes" id="UP000634136">
    <property type="component" value="Unassembled WGS sequence"/>
</dbReference>
<dbReference type="FunFam" id="3.40.640.10:FF:000099">
    <property type="entry name" value="LL-diaminopimelate aminotransferase, chloroplastic"/>
    <property type="match status" value="1"/>
</dbReference>
<accession>A0A834TWQ9</accession>
<dbReference type="EMBL" id="JAAIUW010000005">
    <property type="protein sequence ID" value="KAF7829898.1"/>
    <property type="molecule type" value="Genomic_DNA"/>
</dbReference>
<proteinExistence type="inferred from homology"/>
<dbReference type="OrthoDB" id="7042322at2759"/>
<gene>
    <name evidence="8" type="ORF">G2W53_012231</name>
</gene>
<organism evidence="8 9">
    <name type="scientific">Senna tora</name>
    <dbReference type="NCBI Taxonomy" id="362788"/>
    <lineage>
        <taxon>Eukaryota</taxon>
        <taxon>Viridiplantae</taxon>
        <taxon>Streptophyta</taxon>
        <taxon>Embryophyta</taxon>
        <taxon>Tracheophyta</taxon>
        <taxon>Spermatophyta</taxon>
        <taxon>Magnoliopsida</taxon>
        <taxon>eudicotyledons</taxon>
        <taxon>Gunneridae</taxon>
        <taxon>Pentapetalae</taxon>
        <taxon>rosids</taxon>
        <taxon>fabids</taxon>
        <taxon>Fabales</taxon>
        <taxon>Fabaceae</taxon>
        <taxon>Caesalpinioideae</taxon>
        <taxon>Cassia clade</taxon>
        <taxon>Senna</taxon>
    </lineage>
</organism>
<dbReference type="InterPro" id="IPR019942">
    <property type="entry name" value="DapL/ALD1"/>
</dbReference>
<dbReference type="Gene3D" id="3.90.1150.10">
    <property type="entry name" value="Aspartate Aminotransferase, domain 1"/>
    <property type="match status" value="1"/>
</dbReference>
<evidence type="ECO:0000256" key="4">
    <source>
        <dbReference type="ARBA" id="ARBA00022898"/>
    </source>
</evidence>
<dbReference type="GO" id="GO:0009862">
    <property type="term" value="P:systemic acquired resistance, salicylic acid mediated signaling pathway"/>
    <property type="evidence" value="ECO:0007669"/>
    <property type="project" value="UniProtKB-ARBA"/>
</dbReference>
<evidence type="ECO:0000256" key="2">
    <source>
        <dbReference type="ARBA" id="ARBA00022576"/>
    </source>
</evidence>
<evidence type="ECO:0000256" key="3">
    <source>
        <dbReference type="ARBA" id="ARBA00022679"/>
    </source>
</evidence>
<sequence>MPHQVSSCISIPHAVSPQPTTTYTSWKSFREKKADYQTGIPRSVNMENLQNEYLFPEIFMRESEHAKKNPDAKIIRLGIGDTTEPIPGIITSAMVEKALALSTVEGYRGYGPEQGIGALRKAIAERFYKDSQIKENEIFVSDGAQCDISRVQMLLAPTLSVAVQDPTFPAYVDSSVILGRAGRYQAESNKYRNIVYMKCVPENNFFPDLSVTPRADVIFFCSPNNPTGNAATRQQLKQLVDFAKANGSIIIYDTAYATYISDDSPRSIFEIPGAKQVAIEISSFSKFAGFTGVRLGWTVVPQELLYSDGYPVIKDYNRIVCTCFNGASNVVQAGGLACLSEEGFKALNRTIGYYRENAKILVDTFSSLGLKVYGGRNAPYVWVHFPGMKSWDVFNKILETTDIVTVPGIGFGPGGEEFIRLVEMALAGHGIAEAYVMKKLYKQKMEEQEKKERIKMGSDSSGSEVQSSSGCFPCFSKTHQRTSSRIKDYREKQDGTARDTHV</sequence>
<feature type="domain" description="Aminotransferase class I/classII large" evidence="7">
    <location>
        <begin position="73"/>
        <end position="421"/>
    </location>
</feature>
<protein>
    <submittedName>
        <fullName evidence="8">Putative LL-diaminopimelate aminotransferase, chloroplastic</fullName>
    </submittedName>
</protein>
<evidence type="ECO:0000259" key="7">
    <source>
        <dbReference type="Pfam" id="PF00155"/>
    </source>
</evidence>
<dbReference type="GO" id="GO:0030170">
    <property type="term" value="F:pyridoxal phosphate binding"/>
    <property type="evidence" value="ECO:0007669"/>
    <property type="project" value="InterPro"/>
</dbReference>
<dbReference type="InterPro" id="IPR004839">
    <property type="entry name" value="Aminotransferase_I/II_large"/>
</dbReference>
<dbReference type="InterPro" id="IPR015422">
    <property type="entry name" value="PyrdxlP-dep_Trfase_small"/>
</dbReference>
<reference evidence="8" key="1">
    <citation type="submission" date="2020-09" db="EMBL/GenBank/DDBJ databases">
        <title>Genome-Enabled Discovery of Anthraquinone Biosynthesis in Senna tora.</title>
        <authorList>
            <person name="Kang S.-H."/>
            <person name="Pandey R.P."/>
            <person name="Lee C.-M."/>
            <person name="Sim J.-S."/>
            <person name="Jeong J.-T."/>
            <person name="Choi B.-S."/>
            <person name="Jung M."/>
            <person name="Ginzburg D."/>
            <person name="Zhao K."/>
            <person name="Won S.Y."/>
            <person name="Oh T.-J."/>
            <person name="Yu Y."/>
            <person name="Kim N.-H."/>
            <person name="Lee O.R."/>
            <person name="Lee T.-H."/>
            <person name="Bashyal P."/>
            <person name="Kim T.-S."/>
            <person name="Lee W.-H."/>
            <person name="Kawkins C."/>
            <person name="Kim C.-K."/>
            <person name="Kim J.S."/>
            <person name="Ahn B.O."/>
            <person name="Rhee S.Y."/>
            <person name="Sohng J.K."/>
        </authorList>
    </citation>
    <scope>NUCLEOTIDE SEQUENCE</scope>
    <source>
        <tissue evidence="8">Leaf</tissue>
    </source>
</reference>
<feature type="region of interest" description="Disordered" evidence="6">
    <location>
        <begin position="451"/>
        <end position="502"/>
    </location>
</feature>
<dbReference type="InterPro" id="IPR015421">
    <property type="entry name" value="PyrdxlP-dep_Trfase_major"/>
</dbReference>
<dbReference type="CDD" id="cd00609">
    <property type="entry name" value="AAT_like"/>
    <property type="match status" value="1"/>
</dbReference>
<dbReference type="GO" id="GO:0008483">
    <property type="term" value="F:transaminase activity"/>
    <property type="evidence" value="ECO:0007669"/>
    <property type="project" value="UniProtKB-KW"/>
</dbReference>
<evidence type="ECO:0000256" key="6">
    <source>
        <dbReference type="SAM" id="MobiDB-lite"/>
    </source>
</evidence>
<dbReference type="PANTHER" id="PTHR43144">
    <property type="entry name" value="AMINOTRANSFERASE"/>
    <property type="match status" value="1"/>
</dbReference>
<name>A0A834TWQ9_9FABA</name>
<dbReference type="Pfam" id="PF00155">
    <property type="entry name" value="Aminotran_1_2"/>
    <property type="match status" value="1"/>
</dbReference>
<dbReference type="AlphaFoldDB" id="A0A834TWQ9"/>
<evidence type="ECO:0000256" key="5">
    <source>
        <dbReference type="ARBA" id="ARBA00061511"/>
    </source>
</evidence>
<comment type="caution">
    <text evidence="8">The sequence shown here is derived from an EMBL/GenBank/DDBJ whole genome shotgun (WGS) entry which is preliminary data.</text>
</comment>
<dbReference type="Gene3D" id="3.40.640.10">
    <property type="entry name" value="Type I PLP-dependent aspartate aminotransferase-like (Major domain)"/>
    <property type="match status" value="1"/>
</dbReference>
<feature type="compositionally biased region" description="Basic and acidic residues" evidence="6">
    <location>
        <begin position="485"/>
        <end position="502"/>
    </location>
</feature>
<comment type="cofactor">
    <cofactor evidence="1">
        <name>pyridoxal 5'-phosphate</name>
        <dbReference type="ChEBI" id="CHEBI:597326"/>
    </cofactor>
</comment>
<keyword evidence="3 8" id="KW-0808">Transferase</keyword>
<evidence type="ECO:0000313" key="9">
    <source>
        <dbReference type="Proteomes" id="UP000634136"/>
    </source>
</evidence>
<keyword evidence="9" id="KW-1185">Reference proteome</keyword>
<comment type="similarity">
    <text evidence="5">Belongs to the class-I pyridoxal-phosphate-dependent aminotransferase family. LL-diaminopimelate aminotransferase subfamily.</text>
</comment>
<dbReference type="NCBIfam" id="TIGR03542">
    <property type="entry name" value="DAPAT_plant"/>
    <property type="match status" value="1"/>
</dbReference>
<keyword evidence="2 8" id="KW-0032">Aminotransferase</keyword>
<evidence type="ECO:0000256" key="1">
    <source>
        <dbReference type="ARBA" id="ARBA00001933"/>
    </source>
</evidence>
<keyword evidence="4" id="KW-0663">Pyridoxal phosphate</keyword>
<dbReference type="InterPro" id="IPR015424">
    <property type="entry name" value="PyrdxlP-dep_Trfase"/>
</dbReference>
<feature type="compositionally biased region" description="Low complexity" evidence="6">
    <location>
        <begin position="457"/>
        <end position="470"/>
    </location>
</feature>
<evidence type="ECO:0000313" key="8">
    <source>
        <dbReference type="EMBL" id="KAF7829898.1"/>
    </source>
</evidence>